<evidence type="ECO:0000313" key="5">
    <source>
        <dbReference type="EMBL" id="KAB2655977.1"/>
    </source>
</evidence>
<dbReference type="Pfam" id="PF12833">
    <property type="entry name" value="HTH_18"/>
    <property type="match status" value="1"/>
</dbReference>
<organism evidence="5 6">
    <name type="scientific">Brucella tritici</name>
    <dbReference type="NCBI Taxonomy" id="94626"/>
    <lineage>
        <taxon>Bacteria</taxon>
        <taxon>Pseudomonadati</taxon>
        <taxon>Pseudomonadota</taxon>
        <taxon>Alphaproteobacteria</taxon>
        <taxon>Hyphomicrobiales</taxon>
        <taxon>Brucellaceae</taxon>
        <taxon>Brucella/Ochrobactrum group</taxon>
        <taxon>Brucella</taxon>
    </lineage>
</organism>
<evidence type="ECO:0000256" key="3">
    <source>
        <dbReference type="ARBA" id="ARBA00023163"/>
    </source>
</evidence>
<dbReference type="InterPro" id="IPR050204">
    <property type="entry name" value="AraC_XylS_family_regulators"/>
</dbReference>
<evidence type="ECO:0000313" key="6">
    <source>
        <dbReference type="Proteomes" id="UP000460650"/>
    </source>
</evidence>
<evidence type="ECO:0000256" key="1">
    <source>
        <dbReference type="ARBA" id="ARBA00023015"/>
    </source>
</evidence>
<keyword evidence="1" id="KW-0805">Transcription regulation</keyword>
<dbReference type="Gene3D" id="1.10.10.60">
    <property type="entry name" value="Homeodomain-like"/>
    <property type="match status" value="1"/>
</dbReference>
<comment type="caution">
    <text evidence="5">The sequence shown here is derived from an EMBL/GenBank/DDBJ whole genome shotgun (WGS) entry which is preliminary data.</text>
</comment>
<gene>
    <name evidence="5" type="ORF">F9K94_15780</name>
</gene>
<name>A0A7V7VSA6_9HYPH</name>
<evidence type="ECO:0000259" key="4">
    <source>
        <dbReference type="PROSITE" id="PS01124"/>
    </source>
</evidence>
<dbReference type="EMBL" id="WBVY01000004">
    <property type="protein sequence ID" value="KAB2655977.1"/>
    <property type="molecule type" value="Genomic_DNA"/>
</dbReference>
<dbReference type="PROSITE" id="PS01124">
    <property type="entry name" value="HTH_ARAC_FAMILY_2"/>
    <property type="match status" value="1"/>
</dbReference>
<proteinExistence type="predicted"/>
<accession>A0A7V7VSA6</accession>
<protein>
    <submittedName>
        <fullName evidence="5">Helix-turn-helix transcriptional regulator</fullName>
    </submittedName>
</protein>
<dbReference type="RefSeq" id="WP_151646807.1">
    <property type="nucleotide sequence ID" value="NZ_WBVY01000004.1"/>
</dbReference>
<dbReference type="GO" id="GO:0043565">
    <property type="term" value="F:sequence-specific DNA binding"/>
    <property type="evidence" value="ECO:0007669"/>
    <property type="project" value="InterPro"/>
</dbReference>
<dbReference type="PANTHER" id="PTHR46796:SF6">
    <property type="entry name" value="ARAC SUBFAMILY"/>
    <property type="match status" value="1"/>
</dbReference>
<dbReference type="SMART" id="SM00342">
    <property type="entry name" value="HTH_ARAC"/>
    <property type="match status" value="1"/>
</dbReference>
<sequence>MEAQWRRSAQSISELYVLVLNFHIERINVRVSLVIDLHPVIAKDGADGRIFRQVQAISSNSTLTCTTTQVGPAIYCGADTTIIVLREQIRNLKWCSSAQMVEQSNCSAGTVFIVPASVDLSIDWPDSIEIIIMQPEEHLLRETFCLEPRFYEINGTRNVEKISCKESISLSHLIWDEVCRRGGQDKPYLTALSLVLMRTLAHIALNDRVSSDNKAGLSKSACQQIEAYLSQNFHKALSVPDMAALVGISAGHFSTCFRNSFGQTPHQYLMGLRLDEAERRLRKTVEPISEIARLLNFSSQSHLTTALRKHRQLTPGELRK</sequence>
<dbReference type="PANTHER" id="PTHR46796">
    <property type="entry name" value="HTH-TYPE TRANSCRIPTIONAL ACTIVATOR RHAS-RELATED"/>
    <property type="match status" value="1"/>
</dbReference>
<dbReference type="Proteomes" id="UP000460650">
    <property type="component" value="Unassembled WGS sequence"/>
</dbReference>
<feature type="domain" description="HTH araC/xylS-type" evidence="4">
    <location>
        <begin position="223"/>
        <end position="320"/>
    </location>
</feature>
<evidence type="ECO:0000256" key="2">
    <source>
        <dbReference type="ARBA" id="ARBA00023125"/>
    </source>
</evidence>
<dbReference type="AlphaFoldDB" id="A0A7V7VSA6"/>
<keyword evidence="2" id="KW-0238">DNA-binding</keyword>
<reference evidence="5 6" key="1">
    <citation type="submission" date="2019-09" db="EMBL/GenBank/DDBJ databases">
        <title>Taxonomic organization of the family Brucellaceae based on a phylogenomic approach.</title>
        <authorList>
            <person name="Leclercq S."/>
            <person name="Cloeckaert A."/>
            <person name="Zygmunt M.S."/>
        </authorList>
    </citation>
    <scope>NUCLEOTIDE SEQUENCE [LARGE SCALE GENOMIC DNA]</scope>
    <source>
        <strain evidence="5 6">TA93</strain>
    </source>
</reference>
<dbReference type="SUPFAM" id="SSF46689">
    <property type="entry name" value="Homeodomain-like"/>
    <property type="match status" value="2"/>
</dbReference>
<dbReference type="InterPro" id="IPR009057">
    <property type="entry name" value="Homeodomain-like_sf"/>
</dbReference>
<keyword evidence="3" id="KW-0804">Transcription</keyword>
<dbReference type="GO" id="GO:0003700">
    <property type="term" value="F:DNA-binding transcription factor activity"/>
    <property type="evidence" value="ECO:0007669"/>
    <property type="project" value="InterPro"/>
</dbReference>
<dbReference type="InterPro" id="IPR018060">
    <property type="entry name" value="HTH_AraC"/>
</dbReference>